<name>A0A645FV43_9ZZZZ</name>
<protein>
    <submittedName>
        <fullName evidence="1">Uncharacterized protein</fullName>
    </submittedName>
</protein>
<gene>
    <name evidence="1" type="ORF">SDC9_164886</name>
</gene>
<reference evidence="1" key="1">
    <citation type="submission" date="2019-08" db="EMBL/GenBank/DDBJ databases">
        <authorList>
            <person name="Kucharzyk K."/>
            <person name="Murdoch R.W."/>
            <person name="Higgins S."/>
            <person name="Loffler F."/>
        </authorList>
    </citation>
    <scope>NUCLEOTIDE SEQUENCE</scope>
</reference>
<accession>A0A645FV43</accession>
<dbReference type="AlphaFoldDB" id="A0A645FV43"/>
<evidence type="ECO:0000313" key="1">
    <source>
        <dbReference type="EMBL" id="MPN17532.1"/>
    </source>
</evidence>
<sequence>MINNIPYFSAPSREAAVKKIMRVSGGTYNLDNFVASDIQKAPTAAVLSMTKSYNPLTFVPLAPPVRINVR</sequence>
<comment type="caution">
    <text evidence="1">The sequence shown here is derived from an EMBL/GenBank/DDBJ whole genome shotgun (WGS) entry which is preliminary data.</text>
</comment>
<proteinExistence type="predicted"/>
<dbReference type="EMBL" id="VSSQ01064689">
    <property type="protein sequence ID" value="MPN17532.1"/>
    <property type="molecule type" value="Genomic_DNA"/>
</dbReference>
<organism evidence="1">
    <name type="scientific">bioreactor metagenome</name>
    <dbReference type="NCBI Taxonomy" id="1076179"/>
    <lineage>
        <taxon>unclassified sequences</taxon>
        <taxon>metagenomes</taxon>
        <taxon>ecological metagenomes</taxon>
    </lineage>
</organism>